<dbReference type="KEGG" id="egl:EGR_03940"/>
<evidence type="ECO:0000313" key="2">
    <source>
        <dbReference type="Proteomes" id="UP000019149"/>
    </source>
</evidence>
<reference evidence="1 2" key="1">
    <citation type="journal article" date="2013" name="Nat. Genet.">
        <title>The genome of the hydatid tapeworm Echinococcus granulosus.</title>
        <authorList>
            <person name="Zheng H."/>
            <person name="Zhang W."/>
            <person name="Zhang L."/>
            <person name="Zhang Z."/>
            <person name="Li J."/>
            <person name="Lu G."/>
            <person name="Zhu Y."/>
            <person name="Wang Y."/>
            <person name="Huang Y."/>
            <person name="Liu J."/>
            <person name="Kang H."/>
            <person name="Chen J."/>
            <person name="Wang L."/>
            <person name="Chen A."/>
            <person name="Yu S."/>
            <person name="Gao Z."/>
            <person name="Jin L."/>
            <person name="Gu W."/>
            <person name="Wang Z."/>
            <person name="Zhao L."/>
            <person name="Shi B."/>
            <person name="Wen H."/>
            <person name="Lin R."/>
            <person name="Jones M.K."/>
            <person name="Brejova B."/>
            <person name="Vinar T."/>
            <person name="Zhao G."/>
            <person name="McManus D.P."/>
            <person name="Chen Z."/>
            <person name="Zhou Y."/>
            <person name="Wang S."/>
        </authorList>
    </citation>
    <scope>NUCLEOTIDE SEQUENCE [LARGE SCALE GENOMIC DNA]</scope>
</reference>
<dbReference type="AlphaFoldDB" id="W6UIH0"/>
<dbReference type="GeneID" id="36339655"/>
<protein>
    <submittedName>
        <fullName evidence="1">Uncharacterized protein</fullName>
    </submittedName>
</protein>
<dbReference type="RefSeq" id="XP_024352461.1">
    <property type="nucleotide sequence ID" value="XM_024493189.1"/>
</dbReference>
<proteinExistence type="predicted"/>
<keyword evidence="2" id="KW-1185">Reference proteome</keyword>
<dbReference type="CTD" id="36339655"/>
<dbReference type="EMBL" id="APAU02000022">
    <property type="protein sequence ID" value="EUB61265.1"/>
    <property type="molecule type" value="Genomic_DNA"/>
</dbReference>
<comment type="caution">
    <text evidence="1">The sequence shown here is derived from an EMBL/GenBank/DDBJ whole genome shotgun (WGS) entry which is preliminary data.</text>
</comment>
<accession>W6UIH0</accession>
<dbReference type="Proteomes" id="UP000019149">
    <property type="component" value="Unassembled WGS sequence"/>
</dbReference>
<evidence type="ECO:0000313" key="1">
    <source>
        <dbReference type="EMBL" id="EUB61265.1"/>
    </source>
</evidence>
<gene>
    <name evidence="1" type="ORF">EGR_03940</name>
</gene>
<organism evidence="1 2">
    <name type="scientific">Echinococcus granulosus</name>
    <name type="common">Hydatid tapeworm</name>
    <dbReference type="NCBI Taxonomy" id="6210"/>
    <lineage>
        <taxon>Eukaryota</taxon>
        <taxon>Metazoa</taxon>
        <taxon>Spiralia</taxon>
        <taxon>Lophotrochozoa</taxon>
        <taxon>Platyhelminthes</taxon>
        <taxon>Cestoda</taxon>
        <taxon>Eucestoda</taxon>
        <taxon>Cyclophyllidea</taxon>
        <taxon>Taeniidae</taxon>
        <taxon>Echinococcus</taxon>
        <taxon>Echinococcus granulosus group</taxon>
    </lineage>
</organism>
<sequence>MPQYFQILRLILRALESAQIVFSLEGVVFGSCRQPLKKAPGLRKPSAQIWLSETMEQDATGLNELSEESKVKHAITEFKSNSQQEMQ</sequence>
<name>W6UIH0_ECHGR</name>